<evidence type="ECO:0000313" key="9">
    <source>
        <dbReference type="EMBL" id="MEO9247259.1"/>
    </source>
</evidence>
<reference evidence="9 10" key="1">
    <citation type="submission" date="2024-05" db="EMBL/GenBank/DDBJ databases">
        <authorList>
            <person name="Yi C."/>
        </authorList>
    </citation>
    <scope>NUCLEOTIDE SEQUENCE [LARGE SCALE GENOMIC DNA]</scope>
    <source>
        <strain evidence="9 10">XS13</strain>
    </source>
</reference>
<dbReference type="PROSITE" id="PS00837">
    <property type="entry name" value="ALADH_PNT_2"/>
    <property type="match status" value="1"/>
</dbReference>
<dbReference type="Gene3D" id="3.40.50.720">
    <property type="entry name" value="NAD(P)-binding Rossmann-like Domain"/>
    <property type="match status" value="2"/>
</dbReference>
<comment type="catalytic activity">
    <reaction evidence="6">
        <text>L-alanine + NAD(+) + H2O = pyruvate + NH4(+) + NADH + H(+)</text>
        <dbReference type="Rhea" id="RHEA:18405"/>
        <dbReference type="ChEBI" id="CHEBI:15361"/>
        <dbReference type="ChEBI" id="CHEBI:15377"/>
        <dbReference type="ChEBI" id="CHEBI:15378"/>
        <dbReference type="ChEBI" id="CHEBI:28938"/>
        <dbReference type="ChEBI" id="CHEBI:57540"/>
        <dbReference type="ChEBI" id="CHEBI:57945"/>
        <dbReference type="ChEBI" id="CHEBI:57972"/>
        <dbReference type="EC" id="1.4.1.1"/>
    </reaction>
</comment>
<evidence type="ECO:0000256" key="4">
    <source>
        <dbReference type="ARBA" id="ARBA00023002"/>
    </source>
</evidence>
<evidence type="ECO:0000259" key="8">
    <source>
        <dbReference type="SMART" id="SM01003"/>
    </source>
</evidence>
<accession>A0ABV0IGG7</accession>
<comment type="function">
    <text evidence="6">Catalyzes the reversible reductive amination of pyruvate to L-alanine.</text>
</comment>
<evidence type="ECO:0000256" key="6">
    <source>
        <dbReference type="PIRNR" id="PIRNR000183"/>
    </source>
</evidence>
<dbReference type="InterPro" id="IPR036291">
    <property type="entry name" value="NAD(P)-bd_dom_sf"/>
</dbReference>
<keyword evidence="4 6" id="KW-0560">Oxidoreductase</keyword>
<dbReference type="SUPFAM" id="SSF51735">
    <property type="entry name" value="NAD(P)-binding Rossmann-fold domains"/>
    <property type="match status" value="1"/>
</dbReference>
<comment type="similarity">
    <text evidence="2 6">Belongs to the AlaDH/PNT family.</text>
</comment>
<dbReference type="EMBL" id="JBDXMX010000002">
    <property type="protein sequence ID" value="MEO9247259.1"/>
    <property type="molecule type" value="Genomic_DNA"/>
</dbReference>
<dbReference type="PIRSF" id="PIRSF000183">
    <property type="entry name" value="Alanine_dh"/>
    <property type="match status" value="1"/>
</dbReference>
<dbReference type="SMART" id="SM01003">
    <property type="entry name" value="AlaDh_PNT_N"/>
    <property type="match status" value="1"/>
</dbReference>
<name>A0ABV0IGG7_9MICC</name>
<dbReference type="PANTHER" id="PTHR42795:SF1">
    <property type="entry name" value="ALANINE DEHYDROGENASE"/>
    <property type="match status" value="1"/>
</dbReference>
<protein>
    <recommendedName>
        <fullName evidence="3 6">Alanine dehydrogenase</fullName>
        <ecNumber evidence="3 6">1.4.1.1</ecNumber>
    </recommendedName>
</protein>
<evidence type="ECO:0000256" key="1">
    <source>
        <dbReference type="ARBA" id="ARBA00005206"/>
    </source>
</evidence>
<evidence type="ECO:0000259" key="7">
    <source>
        <dbReference type="SMART" id="SM01002"/>
    </source>
</evidence>
<keyword evidence="10" id="KW-1185">Reference proteome</keyword>
<evidence type="ECO:0000256" key="3">
    <source>
        <dbReference type="ARBA" id="ARBA00012897"/>
    </source>
</evidence>
<feature type="domain" description="Alanine dehydrogenase/pyridine nucleotide transhydrogenase N-terminal" evidence="8">
    <location>
        <begin position="4"/>
        <end position="140"/>
    </location>
</feature>
<dbReference type="InterPro" id="IPR008143">
    <property type="entry name" value="Ala_DH/PNT_CS2"/>
</dbReference>
<dbReference type="InterPro" id="IPR007698">
    <property type="entry name" value="AlaDH/PNT_NAD(H)-bd"/>
</dbReference>
<dbReference type="InterPro" id="IPR007886">
    <property type="entry name" value="AlaDH/PNT_N"/>
</dbReference>
<keyword evidence="5 6" id="KW-0520">NAD</keyword>
<evidence type="ECO:0000313" key="10">
    <source>
        <dbReference type="Proteomes" id="UP001484097"/>
    </source>
</evidence>
<comment type="caution">
    <text evidence="9">The sequence shown here is derived from an EMBL/GenBank/DDBJ whole genome shotgun (WGS) entry which is preliminary data.</text>
</comment>
<dbReference type="CDD" id="cd05305">
    <property type="entry name" value="L-AlaDH"/>
    <property type="match status" value="1"/>
</dbReference>
<organism evidence="9 10">
    <name type="scientific">Citricoccus nitrophenolicus</name>
    <dbReference type="NCBI Taxonomy" id="863575"/>
    <lineage>
        <taxon>Bacteria</taxon>
        <taxon>Bacillati</taxon>
        <taxon>Actinomycetota</taxon>
        <taxon>Actinomycetes</taxon>
        <taxon>Micrococcales</taxon>
        <taxon>Micrococcaceae</taxon>
        <taxon>Citricoccus</taxon>
    </lineage>
</organism>
<dbReference type="InterPro" id="IPR008141">
    <property type="entry name" value="Ala_DH"/>
</dbReference>
<dbReference type="Pfam" id="PF01262">
    <property type="entry name" value="AlaDh_PNT_C"/>
    <property type="match status" value="1"/>
</dbReference>
<dbReference type="GO" id="GO:0000286">
    <property type="term" value="F:alanine dehydrogenase activity"/>
    <property type="evidence" value="ECO:0007669"/>
    <property type="project" value="UniProtKB-EC"/>
</dbReference>
<dbReference type="SMART" id="SM01002">
    <property type="entry name" value="AlaDh_PNT_C"/>
    <property type="match status" value="1"/>
</dbReference>
<evidence type="ECO:0000256" key="2">
    <source>
        <dbReference type="ARBA" id="ARBA00005689"/>
    </source>
</evidence>
<dbReference type="RefSeq" id="WP_347919763.1">
    <property type="nucleotide sequence ID" value="NZ_JBDXMX010000002.1"/>
</dbReference>
<sequence>MLIGVPTEIKNNEFRVGLTPAGVTELVRHHHEVLVQAGAGVGSGLGDDAYREAGARIVPSAEEIWEQAALVLKVKEPVGPELQLMRRGQTLFAYLHLAADPQLTHAVLESGTTAIAYETVTRGRSAGPALPLLAPMSQVAGRLAPMAGAYHLTQAQGGSGILMSGVPGTRRAHVAVVGAGVAGEAAAVVAAGMGADVTVLDINLDRLTQLDTVHRGRLRTLASSTLHIAETVAEADLVIGSVLVPGAAAPKLVTAEMVAAMRPGSVLVDIAIDQGGCFENSRPTTHQDPTYRVGEQVYYCVANIPGAVPQTSTAALTNATLPYVLRIADRGWREALAADEGLLAGLNAHEGVLAHEGVTDAVAGPLGLDPELDYRPASEMVSS</sequence>
<feature type="domain" description="Alanine dehydrogenase/pyridine nucleotide transhydrogenase NAD(H)-binding" evidence="7">
    <location>
        <begin position="152"/>
        <end position="300"/>
    </location>
</feature>
<comment type="pathway">
    <text evidence="1 6">Amino-acid degradation; L-alanine degradation via dehydrogenase pathway; NH(3) and pyruvate from L-alanine: step 1/1.</text>
</comment>
<proteinExistence type="inferred from homology"/>
<dbReference type="Proteomes" id="UP001484097">
    <property type="component" value="Unassembled WGS sequence"/>
</dbReference>
<gene>
    <name evidence="9" type="primary">ald</name>
    <name evidence="9" type="ORF">ABDK96_06165</name>
</gene>
<dbReference type="EC" id="1.4.1.1" evidence="3 6"/>
<dbReference type="NCBIfam" id="TIGR00518">
    <property type="entry name" value="alaDH"/>
    <property type="match status" value="1"/>
</dbReference>
<dbReference type="SUPFAM" id="SSF52283">
    <property type="entry name" value="Formate/glycerate dehydrogenase catalytic domain-like"/>
    <property type="match status" value="1"/>
</dbReference>
<dbReference type="PANTHER" id="PTHR42795">
    <property type="entry name" value="ALANINE DEHYDROGENASE"/>
    <property type="match status" value="1"/>
</dbReference>
<dbReference type="Pfam" id="PF05222">
    <property type="entry name" value="AlaDh_PNT_N"/>
    <property type="match status" value="1"/>
</dbReference>
<evidence type="ECO:0000256" key="5">
    <source>
        <dbReference type="ARBA" id="ARBA00023027"/>
    </source>
</evidence>